<name>A0ABM4BW23_HYDVU</name>
<accession>A0ABM4BW23</accession>
<feature type="compositionally biased region" description="Basic and acidic residues" evidence="1">
    <location>
        <begin position="170"/>
        <end position="182"/>
    </location>
</feature>
<feature type="chain" id="PRO_5046491883" evidence="2">
    <location>
        <begin position="20"/>
        <end position="215"/>
    </location>
</feature>
<feature type="region of interest" description="Disordered" evidence="1">
    <location>
        <begin position="46"/>
        <end position="70"/>
    </location>
</feature>
<feature type="signal peptide" evidence="2">
    <location>
        <begin position="1"/>
        <end position="19"/>
    </location>
</feature>
<feature type="region of interest" description="Disordered" evidence="1">
    <location>
        <begin position="167"/>
        <end position="215"/>
    </location>
</feature>
<gene>
    <name evidence="4" type="primary">LOC136071845</name>
</gene>
<organism evidence="3 4">
    <name type="scientific">Hydra vulgaris</name>
    <name type="common">Hydra</name>
    <name type="synonym">Hydra attenuata</name>
    <dbReference type="NCBI Taxonomy" id="6087"/>
    <lineage>
        <taxon>Eukaryota</taxon>
        <taxon>Metazoa</taxon>
        <taxon>Cnidaria</taxon>
        <taxon>Hydrozoa</taxon>
        <taxon>Hydroidolina</taxon>
        <taxon>Anthoathecata</taxon>
        <taxon>Aplanulata</taxon>
        <taxon>Hydridae</taxon>
        <taxon>Hydra</taxon>
    </lineage>
</organism>
<feature type="compositionally biased region" description="Acidic residues" evidence="1">
    <location>
        <begin position="183"/>
        <end position="193"/>
    </location>
</feature>
<protein>
    <submittedName>
        <fullName evidence="4">Uncharacterized protein LOC136071845</fullName>
    </submittedName>
</protein>
<keyword evidence="2" id="KW-0732">Signal</keyword>
<sequence length="215" mass="25546">MTFHLFATFLLIMSPVVQSTRMVNKEMNSASEKELAKFLDEIGLDKEASENRREPEPPETGLWKKENVKRQHPETGLWRKTSINYVETEPLKRQPEAVLWKKQPEAVLWKKQPEAVLWKKQPEEVLWKKQYKNLKIQNEDEHHAESKSKIVKQPVLSKRGNQKYLLLENRNFKQTETDKTKEYEEEEASEDENNSILDLVDRKSNEDEDQEGLWR</sequence>
<evidence type="ECO:0000256" key="2">
    <source>
        <dbReference type="SAM" id="SignalP"/>
    </source>
</evidence>
<dbReference type="Proteomes" id="UP001652625">
    <property type="component" value="Chromosome 05"/>
</dbReference>
<evidence type="ECO:0000256" key="1">
    <source>
        <dbReference type="SAM" id="MobiDB-lite"/>
    </source>
</evidence>
<dbReference type="RefSeq" id="XP_065653399.1">
    <property type="nucleotide sequence ID" value="XM_065797327.1"/>
</dbReference>
<feature type="compositionally biased region" description="Acidic residues" evidence="1">
    <location>
        <begin position="206"/>
        <end position="215"/>
    </location>
</feature>
<dbReference type="GeneID" id="136071845"/>
<evidence type="ECO:0000313" key="4">
    <source>
        <dbReference type="RefSeq" id="XP_065653399.1"/>
    </source>
</evidence>
<keyword evidence="3" id="KW-1185">Reference proteome</keyword>
<reference evidence="4" key="1">
    <citation type="submission" date="2025-08" db="UniProtKB">
        <authorList>
            <consortium name="RefSeq"/>
        </authorList>
    </citation>
    <scope>IDENTIFICATION</scope>
</reference>
<evidence type="ECO:0000313" key="3">
    <source>
        <dbReference type="Proteomes" id="UP001652625"/>
    </source>
</evidence>
<proteinExistence type="predicted"/>